<dbReference type="Proteomes" id="UP000186666">
    <property type="component" value="Unassembled WGS sequence"/>
</dbReference>
<sequence length="273" mass="31928">MIKDKLDVESEIARGYQQRWREKRFQEDFALQCLYESCFNAYGRGKENYPNKAYKNVKCEWESGKDMFYELSNDDVFITEWRKITAVYIASDFNSGLRPVISRKGDQGDYKRGNIEILSREDNLRNATSKECVLIVIKNTRVEHINKYVSIRNALLQLKEIIGFDCGHNVRRMMDTGVIHTAGQDNQGNDWSFIFQSKEGKTPIPTGIPKYLNVISIERYWVDLDLVEKMSKEEELSYLRTQVPIQTTQYEVPHEYIWINMKKGNSTKIANCS</sequence>
<dbReference type="RefSeq" id="WP_068589864.1">
    <property type="nucleotide sequence ID" value="NZ_FTNK01000001.1"/>
</dbReference>
<accession>A0ABY1JKU0</accession>
<evidence type="ECO:0000313" key="2">
    <source>
        <dbReference type="Proteomes" id="UP000186666"/>
    </source>
</evidence>
<keyword evidence="2" id="KW-1185">Reference proteome</keyword>
<comment type="caution">
    <text evidence="1">The sequence shown here is derived from an EMBL/GenBank/DDBJ whole genome shotgun (WGS) entry which is preliminary data.</text>
</comment>
<evidence type="ECO:0000313" key="1">
    <source>
        <dbReference type="EMBL" id="SIQ34471.1"/>
    </source>
</evidence>
<organism evidence="1 2">
    <name type="scientific">Paenibacillus macquariensis</name>
    <dbReference type="NCBI Taxonomy" id="948756"/>
    <lineage>
        <taxon>Bacteria</taxon>
        <taxon>Bacillati</taxon>
        <taxon>Bacillota</taxon>
        <taxon>Bacilli</taxon>
        <taxon>Bacillales</taxon>
        <taxon>Paenibacillaceae</taxon>
        <taxon>Paenibacillus</taxon>
    </lineage>
</organism>
<dbReference type="EMBL" id="FTNK01000001">
    <property type="protein sequence ID" value="SIQ34471.1"/>
    <property type="molecule type" value="Genomic_DNA"/>
</dbReference>
<name>A0ABY1JKU0_9BACL</name>
<reference evidence="1 2" key="1">
    <citation type="submission" date="2017-01" db="EMBL/GenBank/DDBJ databases">
        <authorList>
            <person name="Varghese N."/>
            <person name="Submissions S."/>
        </authorList>
    </citation>
    <scope>NUCLEOTIDE SEQUENCE [LARGE SCALE GENOMIC DNA]</scope>
    <source>
        <strain evidence="1 2">ATCC 23464</strain>
    </source>
</reference>
<proteinExistence type="predicted"/>
<protein>
    <recommendedName>
        <fullName evidence="3">HNH nuclease domain-containing protein</fullName>
    </recommendedName>
</protein>
<evidence type="ECO:0008006" key="3">
    <source>
        <dbReference type="Google" id="ProtNLM"/>
    </source>
</evidence>
<gene>
    <name evidence="1" type="ORF">SAMN05421578_101314</name>
</gene>